<accession>A0A1I6DUS9</accession>
<feature type="active site" description="For OMPdecase activity" evidence="10">
    <location>
        <position position="60"/>
    </location>
</feature>
<comment type="catalytic activity">
    <reaction evidence="7 9 12">
        <text>orotidine 5'-phosphate + H(+) = UMP + CO2</text>
        <dbReference type="Rhea" id="RHEA:11596"/>
        <dbReference type="ChEBI" id="CHEBI:15378"/>
        <dbReference type="ChEBI" id="CHEBI:16526"/>
        <dbReference type="ChEBI" id="CHEBI:57538"/>
        <dbReference type="ChEBI" id="CHEBI:57865"/>
        <dbReference type="EC" id="4.1.1.23"/>
    </reaction>
</comment>
<dbReference type="GO" id="GO:0006207">
    <property type="term" value="P:'de novo' pyrimidine nucleobase biosynthetic process"/>
    <property type="evidence" value="ECO:0007669"/>
    <property type="project" value="InterPro"/>
</dbReference>
<feature type="binding site" evidence="9 11">
    <location>
        <position position="124"/>
    </location>
    <ligand>
        <name>substrate</name>
    </ligand>
</feature>
<keyword evidence="6 9" id="KW-0456">Lyase</keyword>
<dbReference type="GO" id="GO:0004590">
    <property type="term" value="F:orotidine-5'-phosphate decarboxylase activity"/>
    <property type="evidence" value="ECO:0007669"/>
    <property type="project" value="UniProtKB-UniRule"/>
</dbReference>
<dbReference type="InterPro" id="IPR018089">
    <property type="entry name" value="OMPdecase_AS"/>
</dbReference>
<dbReference type="InterPro" id="IPR011060">
    <property type="entry name" value="RibuloseP-bd_barrel"/>
</dbReference>
<dbReference type="CDD" id="cd04725">
    <property type="entry name" value="OMP_decarboxylase_like"/>
    <property type="match status" value="1"/>
</dbReference>
<keyword evidence="5 9" id="KW-0665">Pyrimidine biosynthesis</keyword>
<evidence type="ECO:0000313" key="14">
    <source>
        <dbReference type="EMBL" id="SFR09186.1"/>
    </source>
</evidence>
<dbReference type="OrthoDB" id="9806203at2"/>
<dbReference type="NCBIfam" id="NF001273">
    <property type="entry name" value="PRK00230.1"/>
    <property type="match status" value="1"/>
</dbReference>
<feature type="binding site" evidence="9">
    <location>
        <begin position="60"/>
        <end position="69"/>
    </location>
    <ligand>
        <name>substrate</name>
    </ligand>
</feature>
<dbReference type="InterPro" id="IPR014732">
    <property type="entry name" value="OMPdecase"/>
</dbReference>
<feature type="binding site" evidence="9 11">
    <location>
        <position position="33"/>
    </location>
    <ligand>
        <name>substrate</name>
    </ligand>
</feature>
<dbReference type="SMART" id="SM00934">
    <property type="entry name" value="OMPdecase"/>
    <property type="match status" value="1"/>
</dbReference>
<dbReference type="UniPathway" id="UPA00070">
    <property type="reaction ID" value="UER00120"/>
</dbReference>
<comment type="function">
    <text evidence="1 9">Catalyzes the decarboxylation of orotidine 5'-monophosphate (OMP) to uridine 5'-monophosphate (UMP).</text>
</comment>
<dbReference type="InterPro" id="IPR013785">
    <property type="entry name" value="Aldolase_TIM"/>
</dbReference>
<gene>
    <name evidence="9" type="primary">pyrF</name>
    <name evidence="14" type="ORF">SAMN05660706_11825</name>
</gene>
<dbReference type="EC" id="4.1.1.23" evidence="9"/>
<comment type="similarity">
    <text evidence="8 9">Belongs to the OMP decarboxylase family. Type 1 subfamily.</text>
</comment>
<evidence type="ECO:0000256" key="5">
    <source>
        <dbReference type="ARBA" id="ARBA00022975"/>
    </source>
</evidence>
<dbReference type="PANTHER" id="PTHR32119:SF2">
    <property type="entry name" value="OROTIDINE 5'-PHOSPHATE DECARBOXYLASE"/>
    <property type="match status" value="1"/>
</dbReference>
<evidence type="ECO:0000256" key="11">
    <source>
        <dbReference type="PIRSR" id="PIRSR614732-2"/>
    </source>
</evidence>
<evidence type="ECO:0000256" key="1">
    <source>
        <dbReference type="ARBA" id="ARBA00002356"/>
    </source>
</evidence>
<feature type="binding site" evidence="9 11">
    <location>
        <position position="195"/>
    </location>
    <ligand>
        <name>substrate</name>
    </ligand>
</feature>
<feature type="binding site" evidence="9 11">
    <location>
        <position position="215"/>
    </location>
    <ligand>
        <name>substrate</name>
    </ligand>
</feature>
<feature type="domain" description="Orotidine 5'-phosphate decarboxylase" evidence="13">
    <location>
        <begin position="5"/>
        <end position="231"/>
    </location>
</feature>
<comment type="subunit">
    <text evidence="3 9">Homodimer.</text>
</comment>
<evidence type="ECO:0000259" key="13">
    <source>
        <dbReference type="SMART" id="SM00934"/>
    </source>
</evidence>
<dbReference type="Proteomes" id="UP000199584">
    <property type="component" value="Unassembled WGS sequence"/>
</dbReference>
<evidence type="ECO:0000256" key="8">
    <source>
        <dbReference type="ARBA" id="ARBA00061012"/>
    </source>
</evidence>
<dbReference type="GO" id="GO:0044205">
    <property type="term" value="P:'de novo' UMP biosynthetic process"/>
    <property type="evidence" value="ECO:0007669"/>
    <property type="project" value="UniProtKB-UniRule"/>
</dbReference>
<feature type="binding site" evidence="9 11">
    <location>
        <position position="216"/>
    </location>
    <ligand>
        <name>substrate</name>
    </ligand>
</feature>
<evidence type="ECO:0000256" key="7">
    <source>
        <dbReference type="ARBA" id="ARBA00049157"/>
    </source>
</evidence>
<evidence type="ECO:0000256" key="4">
    <source>
        <dbReference type="ARBA" id="ARBA00022793"/>
    </source>
</evidence>
<dbReference type="NCBIfam" id="TIGR01740">
    <property type="entry name" value="pyrF"/>
    <property type="match status" value="1"/>
</dbReference>
<proteinExistence type="inferred from homology"/>
<dbReference type="InterPro" id="IPR001754">
    <property type="entry name" value="OMPdeCOase_dom"/>
</dbReference>
<organism evidence="14 15">
    <name type="scientific">Desulfoscipio geothermicus DSM 3669</name>
    <dbReference type="NCBI Taxonomy" id="1121426"/>
    <lineage>
        <taxon>Bacteria</taxon>
        <taxon>Bacillati</taxon>
        <taxon>Bacillota</taxon>
        <taxon>Clostridia</taxon>
        <taxon>Eubacteriales</taxon>
        <taxon>Desulfallaceae</taxon>
        <taxon>Desulfoscipio</taxon>
    </lineage>
</organism>
<evidence type="ECO:0000313" key="15">
    <source>
        <dbReference type="Proteomes" id="UP000199584"/>
    </source>
</evidence>
<comment type="pathway">
    <text evidence="2 9 12">Pyrimidine metabolism; UMP biosynthesis via de novo pathway; UMP from orotate: step 2/2.</text>
</comment>
<feature type="active site" description="For OMPdecase activity" evidence="10">
    <location>
        <position position="65"/>
    </location>
</feature>
<evidence type="ECO:0000256" key="9">
    <source>
        <dbReference type="HAMAP-Rule" id="MF_01200"/>
    </source>
</evidence>
<dbReference type="Gene3D" id="3.20.20.70">
    <property type="entry name" value="Aldolase class I"/>
    <property type="match status" value="1"/>
</dbReference>
<evidence type="ECO:0000256" key="6">
    <source>
        <dbReference type="ARBA" id="ARBA00023239"/>
    </source>
</evidence>
<reference evidence="15" key="1">
    <citation type="submission" date="2016-10" db="EMBL/GenBank/DDBJ databases">
        <authorList>
            <person name="Varghese N."/>
            <person name="Submissions S."/>
        </authorList>
    </citation>
    <scope>NUCLEOTIDE SEQUENCE [LARGE SCALE GENOMIC DNA]</scope>
    <source>
        <strain evidence="15">DSM 3669</strain>
    </source>
</reference>
<dbReference type="InterPro" id="IPR047596">
    <property type="entry name" value="OMPdecase_bac"/>
</dbReference>
<feature type="binding site" evidence="9 11">
    <location>
        <position position="11"/>
    </location>
    <ligand>
        <name>substrate</name>
    </ligand>
</feature>
<evidence type="ECO:0000256" key="12">
    <source>
        <dbReference type="RuleBase" id="RU000512"/>
    </source>
</evidence>
<evidence type="ECO:0000256" key="3">
    <source>
        <dbReference type="ARBA" id="ARBA00011738"/>
    </source>
</evidence>
<dbReference type="STRING" id="39060.SAMN05660706_11825"/>
<evidence type="ECO:0000256" key="2">
    <source>
        <dbReference type="ARBA" id="ARBA00004861"/>
    </source>
</evidence>
<sequence length="242" mass="25662">MPKEKLIVALDVDDRNRAMELVNKLAGHVGFFKVGMELFYAEGPGIIRDITENGAKVFLDLKLHDIPNTVGRAARVLARYGASIINVHAAGGGDMMRAARESVADEAQNKGLPTPMVVAVTVLTSINQAVFSREMGMPGEIEDRVRAWALLARESGLDGVVCSPREIELVREACGPGFKIITPGIRPDGAKLGDQRRVMTPAEAVRAGASYIVIGRPITGAPDPAAAAKAILEQISGVADNG</sequence>
<feature type="active site" description="Proton donor" evidence="9">
    <location>
        <position position="62"/>
    </location>
</feature>
<name>A0A1I6DUS9_9FIRM</name>
<dbReference type="FunFam" id="3.20.20.70:FF:000015">
    <property type="entry name" value="Orotidine 5'-phosphate decarboxylase"/>
    <property type="match status" value="1"/>
</dbReference>
<dbReference type="AlphaFoldDB" id="A0A1I6DUS9"/>
<dbReference type="PANTHER" id="PTHR32119">
    <property type="entry name" value="OROTIDINE 5'-PHOSPHATE DECARBOXYLASE"/>
    <property type="match status" value="1"/>
</dbReference>
<dbReference type="PROSITE" id="PS00156">
    <property type="entry name" value="OMPDECASE"/>
    <property type="match status" value="1"/>
</dbReference>
<evidence type="ECO:0000256" key="10">
    <source>
        <dbReference type="PIRSR" id="PIRSR614732-1"/>
    </source>
</evidence>
<dbReference type="Pfam" id="PF00215">
    <property type="entry name" value="OMPdecase"/>
    <property type="match status" value="1"/>
</dbReference>
<dbReference type="HAMAP" id="MF_01200_B">
    <property type="entry name" value="OMPdecase_type1_B"/>
    <property type="match status" value="1"/>
</dbReference>
<keyword evidence="15" id="KW-1185">Reference proteome</keyword>
<feature type="active site" description="For OMPdecase activity" evidence="10">
    <location>
        <position position="62"/>
    </location>
</feature>
<protein>
    <recommendedName>
        <fullName evidence="9">Orotidine 5'-phosphate decarboxylase</fullName>
        <ecNumber evidence="9">4.1.1.23</ecNumber>
    </recommendedName>
    <alternativeName>
        <fullName evidence="9">OMP decarboxylase</fullName>
        <shortName evidence="9">OMPDCase</shortName>
        <shortName evidence="9">OMPdecase</shortName>
    </alternativeName>
</protein>
<dbReference type="EMBL" id="FOYM01000018">
    <property type="protein sequence ID" value="SFR09186.1"/>
    <property type="molecule type" value="Genomic_DNA"/>
</dbReference>
<dbReference type="GO" id="GO:0005829">
    <property type="term" value="C:cytosol"/>
    <property type="evidence" value="ECO:0007669"/>
    <property type="project" value="TreeGrafter"/>
</dbReference>
<dbReference type="SUPFAM" id="SSF51366">
    <property type="entry name" value="Ribulose-phoshate binding barrel"/>
    <property type="match status" value="1"/>
</dbReference>
<keyword evidence="4 9" id="KW-0210">Decarboxylase</keyword>
<feature type="binding site" evidence="9 11">
    <location>
        <position position="186"/>
    </location>
    <ligand>
        <name>substrate</name>
    </ligand>
</feature>
<dbReference type="RefSeq" id="WP_092484228.1">
    <property type="nucleotide sequence ID" value="NZ_FOYM01000018.1"/>
</dbReference>